<reference evidence="1" key="1">
    <citation type="submission" date="2023-04" db="EMBL/GenBank/DDBJ databases">
        <title>Aspergillus oryzae var. brunneus NBRC 4377.</title>
        <authorList>
            <person name="Ichikawa N."/>
            <person name="Sato H."/>
            <person name="Tonouchi N."/>
        </authorList>
    </citation>
    <scope>NUCLEOTIDE SEQUENCE</scope>
    <source>
        <strain evidence="1">NBRC 4377</strain>
    </source>
</reference>
<organism evidence="1 2">
    <name type="scientific">Aspergillus oryzae var. brunneus</name>
    <dbReference type="NCBI Taxonomy" id="332754"/>
    <lineage>
        <taxon>Eukaryota</taxon>
        <taxon>Fungi</taxon>
        <taxon>Dikarya</taxon>
        <taxon>Ascomycota</taxon>
        <taxon>Pezizomycotina</taxon>
        <taxon>Eurotiomycetes</taxon>
        <taxon>Eurotiomycetidae</taxon>
        <taxon>Eurotiales</taxon>
        <taxon>Aspergillaceae</taxon>
        <taxon>Aspergillus</taxon>
        <taxon>Aspergillus subgen. Circumdati</taxon>
    </lineage>
</organism>
<protein>
    <submittedName>
        <fullName evidence="1">Unnamed protein product</fullName>
    </submittedName>
</protein>
<name>A0ABQ6L0J8_ASPOZ</name>
<comment type="caution">
    <text evidence="1">The sequence shown here is derived from an EMBL/GenBank/DDBJ whole genome shotgun (WGS) entry which is preliminary data.</text>
</comment>
<gene>
    <name evidence="1" type="ORF">Aory05_000984100</name>
</gene>
<evidence type="ECO:0000313" key="2">
    <source>
        <dbReference type="Proteomes" id="UP001165189"/>
    </source>
</evidence>
<evidence type="ECO:0000313" key="1">
    <source>
        <dbReference type="EMBL" id="GMG51375.1"/>
    </source>
</evidence>
<dbReference type="Proteomes" id="UP001165189">
    <property type="component" value="Unassembled WGS sequence"/>
</dbReference>
<proteinExistence type="predicted"/>
<keyword evidence="2" id="KW-1185">Reference proteome</keyword>
<accession>A0ABQ6L0J8</accession>
<dbReference type="EMBL" id="BSYB01000048">
    <property type="protein sequence ID" value="GMG51375.1"/>
    <property type="molecule type" value="Genomic_DNA"/>
</dbReference>
<sequence length="88" mass="9786">MILAMESLLPGYNEYLTWYPDLTIPTTEISDDPVAAGDPFAFPDLEVQSTMISTTLAQFPYLYPDPNLIQIENSHQGITSPEDAHQSP</sequence>